<dbReference type="EMBL" id="KQ435753">
    <property type="protein sequence ID" value="KOX76108.1"/>
    <property type="molecule type" value="Genomic_DNA"/>
</dbReference>
<keyword evidence="2" id="KW-1185">Reference proteome</keyword>
<gene>
    <name evidence="1" type="ORF">WN51_11823</name>
</gene>
<organism evidence="1 2">
    <name type="scientific">Melipona quadrifasciata</name>
    <dbReference type="NCBI Taxonomy" id="166423"/>
    <lineage>
        <taxon>Eukaryota</taxon>
        <taxon>Metazoa</taxon>
        <taxon>Ecdysozoa</taxon>
        <taxon>Arthropoda</taxon>
        <taxon>Hexapoda</taxon>
        <taxon>Insecta</taxon>
        <taxon>Pterygota</taxon>
        <taxon>Neoptera</taxon>
        <taxon>Endopterygota</taxon>
        <taxon>Hymenoptera</taxon>
        <taxon>Apocrita</taxon>
        <taxon>Aculeata</taxon>
        <taxon>Apoidea</taxon>
        <taxon>Anthophila</taxon>
        <taxon>Apidae</taxon>
        <taxon>Melipona</taxon>
    </lineage>
</organism>
<proteinExistence type="predicted"/>
<sequence length="256" mass="29169">MAAFYKFARLVTEHLATTDFERYCYRGYVGAVEVQIATRKLKTLKWCSLRVQGADEQAIEADPASVEREHPYGRKVGTGRLEISLHGYQLEISNNYRGTLSRDFKSKFIQSVRMKKNSLLSDSLKEISRVLVKGPDALSEVLRERHYVARYLVENDTRTTLRYKISCTKRIANDISRRDISPTSVANLFGKTKRRTCLIHTPCPKCLDSEPHGMKMGPLTAGSLNFYAVVNCRSGKMSISELRKIQKEILKLSKII</sequence>
<evidence type="ECO:0000313" key="2">
    <source>
        <dbReference type="Proteomes" id="UP000053105"/>
    </source>
</evidence>
<dbReference type="Proteomes" id="UP000053105">
    <property type="component" value="Unassembled WGS sequence"/>
</dbReference>
<accession>A0A0N0U686</accession>
<dbReference type="AlphaFoldDB" id="A0A0N0U686"/>
<evidence type="ECO:0000313" key="1">
    <source>
        <dbReference type="EMBL" id="KOX76108.1"/>
    </source>
</evidence>
<dbReference type="OrthoDB" id="10488744at2759"/>
<protein>
    <submittedName>
        <fullName evidence="1">Uncharacterized protein</fullName>
    </submittedName>
</protein>
<reference evidence="1 2" key="1">
    <citation type="submission" date="2015-07" db="EMBL/GenBank/DDBJ databases">
        <title>The genome of Melipona quadrifasciata.</title>
        <authorList>
            <person name="Pan H."/>
            <person name="Kapheim K."/>
        </authorList>
    </citation>
    <scope>NUCLEOTIDE SEQUENCE [LARGE SCALE GENOMIC DNA]</scope>
    <source>
        <strain evidence="1">0111107301</strain>
        <tissue evidence="1">Whole body</tissue>
    </source>
</reference>
<name>A0A0N0U686_9HYME</name>